<feature type="domain" description="Formyl transferase N-terminal" evidence="1">
    <location>
        <begin position="101"/>
        <end position="212"/>
    </location>
</feature>
<accession>A0ABD5X912</accession>
<evidence type="ECO:0000313" key="2">
    <source>
        <dbReference type="EMBL" id="MFC7127665.1"/>
    </source>
</evidence>
<gene>
    <name evidence="2" type="ORF">ACFQJ7_16850</name>
</gene>
<dbReference type="InterPro" id="IPR002376">
    <property type="entry name" value="Formyl_transf_N"/>
</dbReference>
<dbReference type="SUPFAM" id="SSF53328">
    <property type="entry name" value="Formyltransferase"/>
    <property type="match status" value="1"/>
</dbReference>
<sequence length="256" mass="29071">MSISIVIVTQDDPFYMPSFFQEFFDRIENSVSIQMVSILDVLDDDFVSFVRRMYRLYGPVNFCRRGLHYCYRTVIDSVGYKNYSVGSVAGQYNIPVESRDNVNTTEYVDTIAANDVDVILSVSAPQIFNEELLDAPNWGCINVHTADLPKYRGMLPTFWALYHGDDKIGSTVHTMEAEVDRGQIVRKSYFPVDESTTLDEAIVRGKKEGGRTAAEAVNAISSGDVSLREMNGEESYFSFPSIEQRREFQRRGNNLL</sequence>
<protein>
    <submittedName>
        <fullName evidence="2">Formyltransferase family protein</fullName>
    </submittedName>
</protein>
<dbReference type="RefSeq" id="WP_267635731.1">
    <property type="nucleotide sequence ID" value="NZ_JAODIY010000001.1"/>
</dbReference>
<dbReference type="PANTHER" id="PTHR11138">
    <property type="entry name" value="METHIONYL-TRNA FORMYLTRANSFERASE"/>
    <property type="match status" value="1"/>
</dbReference>
<evidence type="ECO:0000259" key="1">
    <source>
        <dbReference type="Pfam" id="PF00551"/>
    </source>
</evidence>
<reference evidence="2 3" key="1">
    <citation type="journal article" date="2014" name="Int. J. Syst. Evol. Microbiol.">
        <title>Complete genome sequence of Corynebacterium casei LMG S-19264T (=DSM 44701T), isolated from a smear-ripened cheese.</title>
        <authorList>
            <consortium name="US DOE Joint Genome Institute (JGI-PGF)"/>
            <person name="Walter F."/>
            <person name="Albersmeier A."/>
            <person name="Kalinowski J."/>
            <person name="Ruckert C."/>
        </authorList>
    </citation>
    <scope>NUCLEOTIDE SEQUENCE [LARGE SCALE GENOMIC DNA]</scope>
    <source>
        <strain evidence="2 3">CGMCC 4.7215</strain>
    </source>
</reference>
<evidence type="ECO:0000313" key="3">
    <source>
        <dbReference type="Proteomes" id="UP001596414"/>
    </source>
</evidence>
<dbReference type="EMBL" id="JBHSZQ010000051">
    <property type="protein sequence ID" value="MFC7127665.1"/>
    <property type="molecule type" value="Genomic_DNA"/>
</dbReference>
<name>A0ABD5X912_9EURY</name>
<dbReference type="Proteomes" id="UP001596414">
    <property type="component" value="Unassembled WGS sequence"/>
</dbReference>
<dbReference type="PANTHER" id="PTHR11138:SF5">
    <property type="entry name" value="METHIONYL-TRNA FORMYLTRANSFERASE, MITOCHONDRIAL"/>
    <property type="match status" value="1"/>
</dbReference>
<organism evidence="2 3">
    <name type="scientific">Halovenus rubra</name>
    <dbReference type="NCBI Taxonomy" id="869890"/>
    <lineage>
        <taxon>Archaea</taxon>
        <taxon>Methanobacteriati</taxon>
        <taxon>Methanobacteriota</taxon>
        <taxon>Stenosarchaea group</taxon>
        <taxon>Halobacteria</taxon>
        <taxon>Halobacteriales</taxon>
        <taxon>Haloarculaceae</taxon>
        <taxon>Halovenus</taxon>
    </lineage>
</organism>
<dbReference type="Gene3D" id="3.40.50.12230">
    <property type="match status" value="1"/>
</dbReference>
<comment type="caution">
    <text evidence="2">The sequence shown here is derived from an EMBL/GenBank/DDBJ whole genome shotgun (WGS) entry which is preliminary data.</text>
</comment>
<dbReference type="InterPro" id="IPR036477">
    <property type="entry name" value="Formyl_transf_N_sf"/>
</dbReference>
<dbReference type="Pfam" id="PF00551">
    <property type="entry name" value="Formyl_trans_N"/>
    <property type="match status" value="1"/>
</dbReference>
<dbReference type="AlphaFoldDB" id="A0ABD5X912"/>
<proteinExistence type="predicted"/>